<name>W7Q8U9_9ALTE</name>
<reference evidence="2 3" key="1">
    <citation type="journal article" date="2014" name="Genome Announc.">
        <title>Draft Genome Sequence of the Agar-Degrading Bacterium Catenovulum sp. Strain DS-2, Isolated from Intestines of Haliotis diversicolor.</title>
        <authorList>
            <person name="Shan D."/>
            <person name="Li X."/>
            <person name="Gu Z."/>
            <person name="Wei G."/>
            <person name="Gao Z."/>
            <person name="Shao Z."/>
        </authorList>
    </citation>
    <scope>NUCLEOTIDE SEQUENCE [LARGE SCALE GENOMIC DNA]</scope>
    <source>
        <strain evidence="2 3">DS-2</strain>
    </source>
</reference>
<dbReference type="SUPFAM" id="SSF81901">
    <property type="entry name" value="HCP-like"/>
    <property type="match status" value="1"/>
</dbReference>
<dbReference type="InterPro" id="IPR006597">
    <property type="entry name" value="Sel1-like"/>
</dbReference>
<dbReference type="AlphaFoldDB" id="W7Q8U9"/>
<keyword evidence="3" id="KW-1185">Reference proteome</keyword>
<evidence type="ECO:0000313" key="3">
    <source>
        <dbReference type="Proteomes" id="UP000019276"/>
    </source>
</evidence>
<dbReference type="Proteomes" id="UP000019276">
    <property type="component" value="Unassembled WGS sequence"/>
</dbReference>
<dbReference type="InterPro" id="IPR050767">
    <property type="entry name" value="Sel1_AlgK"/>
</dbReference>
<dbReference type="SMART" id="SM00671">
    <property type="entry name" value="SEL1"/>
    <property type="match status" value="2"/>
</dbReference>
<keyword evidence="1" id="KW-0812">Transmembrane</keyword>
<protein>
    <recommendedName>
        <fullName evidence="4">Sel1 repeat family protein</fullName>
    </recommendedName>
</protein>
<dbReference type="STRING" id="1328313.DS2_17277"/>
<dbReference type="PANTHER" id="PTHR11102:SF160">
    <property type="entry name" value="ERAD-ASSOCIATED E3 UBIQUITIN-PROTEIN LIGASE COMPONENT HRD3"/>
    <property type="match status" value="1"/>
</dbReference>
<keyword evidence="1" id="KW-1133">Transmembrane helix</keyword>
<dbReference type="eggNOG" id="COG0790">
    <property type="taxonomic scope" value="Bacteria"/>
</dbReference>
<comment type="caution">
    <text evidence="2">The sequence shown here is derived from an EMBL/GenBank/DDBJ whole genome shotgun (WGS) entry which is preliminary data.</text>
</comment>
<proteinExistence type="predicted"/>
<dbReference type="PANTHER" id="PTHR11102">
    <property type="entry name" value="SEL-1-LIKE PROTEIN"/>
    <property type="match status" value="1"/>
</dbReference>
<organism evidence="2 3">
    <name type="scientific">Catenovulum agarivorans DS-2</name>
    <dbReference type="NCBI Taxonomy" id="1328313"/>
    <lineage>
        <taxon>Bacteria</taxon>
        <taxon>Pseudomonadati</taxon>
        <taxon>Pseudomonadota</taxon>
        <taxon>Gammaproteobacteria</taxon>
        <taxon>Alteromonadales</taxon>
        <taxon>Alteromonadaceae</taxon>
        <taxon>Catenovulum</taxon>
    </lineage>
</organism>
<sequence>MNKKYRATLLRIVAGLSIIILALAFYKHSLELEQELAHTRLTHPQINDFYHADFSLLQPVYWPEELLDDHYKYGLLKVVAVTPENIGVVRSRYTYSTQRHIIKAIRGDKLILQQYFSSQMLWLPRNELTKYYQQQLLYTIDRPIENRHLYGGIVVLPRASKRKIRQQQNAQKLNALAVDYYRGEGGVQDFEKAFELFTKAAEMGHSYAQVNLAEMYRDGEGTDENIDKAQYWFEVAADQGNQMAKQSLKKLHN</sequence>
<accession>W7Q8U9</accession>
<evidence type="ECO:0000313" key="2">
    <source>
        <dbReference type="EMBL" id="EWH08441.1"/>
    </source>
</evidence>
<gene>
    <name evidence="2" type="ORF">DS2_17277</name>
</gene>
<evidence type="ECO:0008006" key="4">
    <source>
        <dbReference type="Google" id="ProtNLM"/>
    </source>
</evidence>
<dbReference type="RefSeq" id="WP_035016213.1">
    <property type="nucleotide sequence ID" value="NZ_ARZY01000046.1"/>
</dbReference>
<dbReference type="Gene3D" id="1.25.40.10">
    <property type="entry name" value="Tetratricopeptide repeat domain"/>
    <property type="match status" value="1"/>
</dbReference>
<evidence type="ECO:0000256" key="1">
    <source>
        <dbReference type="SAM" id="Phobius"/>
    </source>
</evidence>
<dbReference type="OrthoDB" id="6383809at2"/>
<keyword evidence="1" id="KW-0472">Membrane</keyword>
<dbReference type="Pfam" id="PF08238">
    <property type="entry name" value="Sel1"/>
    <property type="match status" value="2"/>
</dbReference>
<dbReference type="InterPro" id="IPR011990">
    <property type="entry name" value="TPR-like_helical_dom_sf"/>
</dbReference>
<feature type="transmembrane region" description="Helical" evidence="1">
    <location>
        <begin position="7"/>
        <end position="26"/>
    </location>
</feature>
<dbReference type="EMBL" id="ARZY01000046">
    <property type="protein sequence ID" value="EWH08441.1"/>
    <property type="molecule type" value="Genomic_DNA"/>
</dbReference>